<proteinExistence type="predicted"/>
<gene>
    <name evidence="2" type="ORF">CJ030_MR1G007958</name>
</gene>
<organism evidence="2 3">
    <name type="scientific">Morella rubra</name>
    <name type="common">Chinese bayberry</name>
    <dbReference type="NCBI Taxonomy" id="262757"/>
    <lineage>
        <taxon>Eukaryota</taxon>
        <taxon>Viridiplantae</taxon>
        <taxon>Streptophyta</taxon>
        <taxon>Embryophyta</taxon>
        <taxon>Tracheophyta</taxon>
        <taxon>Spermatophyta</taxon>
        <taxon>Magnoliopsida</taxon>
        <taxon>eudicotyledons</taxon>
        <taxon>Gunneridae</taxon>
        <taxon>Pentapetalae</taxon>
        <taxon>rosids</taxon>
        <taxon>fabids</taxon>
        <taxon>Fagales</taxon>
        <taxon>Myricaceae</taxon>
        <taxon>Morella</taxon>
    </lineage>
</organism>
<dbReference type="OrthoDB" id="1714944at2759"/>
<reference evidence="2 3" key="1">
    <citation type="journal article" date="2019" name="Plant Biotechnol. J.">
        <title>The red bayberry genome and genetic basis of sex determination.</title>
        <authorList>
            <person name="Jia H.M."/>
            <person name="Jia H.J."/>
            <person name="Cai Q.L."/>
            <person name="Wang Y."/>
            <person name="Zhao H.B."/>
            <person name="Yang W.F."/>
            <person name="Wang G.Y."/>
            <person name="Li Y.H."/>
            <person name="Zhan D.L."/>
            <person name="Shen Y.T."/>
            <person name="Niu Q.F."/>
            <person name="Chang L."/>
            <person name="Qiu J."/>
            <person name="Zhao L."/>
            <person name="Xie H.B."/>
            <person name="Fu W.Y."/>
            <person name="Jin J."/>
            <person name="Li X.W."/>
            <person name="Jiao Y."/>
            <person name="Zhou C.C."/>
            <person name="Tu T."/>
            <person name="Chai C.Y."/>
            <person name="Gao J.L."/>
            <person name="Fan L.J."/>
            <person name="van de Weg E."/>
            <person name="Wang J.Y."/>
            <person name="Gao Z.S."/>
        </authorList>
    </citation>
    <scope>NUCLEOTIDE SEQUENCE [LARGE SCALE GENOMIC DNA]</scope>
    <source>
        <tissue evidence="2">Leaves</tissue>
    </source>
</reference>
<dbReference type="AlphaFoldDB" id="A0A6A1WN47"/>
<comment type="caution">
    <text evidence="2">The sequence shown here is derived from an EMBL/GenBank/DDBJ whole genome shotgun (WGS) entry which is preliminary data.</text>
</comment>
<dbReference type="EMBL" id="RXIC02000019">
    <property type="protein sequence ID" value="KAB1226729.1"/>
    <property type="molecule type" value="Genomic_DNA"/>
</dbReference>
<protein>
    <submittedName>
        <fullName evidence="2">Uncharacterized protein</fullName>
    </submittedName>
</protein>
<evidence type="ECO:0000313" key="3">
    <source>
        <dbReference type="Proteomes" id="UP000516437"/>
    </source>
</evidence>
<accession>A0A6A1WN47</accession>
<keyword evidence="3" id="KW-1185">Reference proteome</keyword>
<sequence length="282" mass="32295">MARRVKARLSREPSPTPPGPRTLDQRRELMEARAVNMEREAYLQDFEDLEFEGQTLSSIFTEQGWMSICEQTGLVCETLVSEFYCCFLERDKAQETYDITLREVSVTFSADKISEFLSITRPKGPSYPDQEEEIANHPMLSNSELYKLLTEKEEVPDHLSNIPHNAMSDFFRMLHLIVAYNIDPRRCTSPFTCWGGQAKASRSDLQRDIEEEQIAAQTGKGVVDDTARSAWATELLESFGRLEDLVRKKFEQQHEMIEKLGKKVDDLSGSVDAMQRTVHSLS</sequence>
<name>A0A6A1WN47_9ROSI</name>
<dbReference type="Proteomes" id="UP000516437">
    <property type="component" value="Chromosome 1"/>
</dbReference>
<evidence type="ECO:0000256" key="1">
    <source>
        <dbReference type="SAM" id="MobiDB-lite"/>
    </source>
</evidence>
<feature type="region of interest" description="Disordered" evidence="1">
    <location>
        <begin position="1"/>
        <end position="23"/>
    </location>
</feature>
<evidence type="ECO:0000313" key="2">
    <source>
        <dbReference type="EMBL" id="KAB1226729.1"/>
    </source>
</evidence>